<proteinExistence type="inferred from homology"/>
<dbReference type="GO" id="GO:0038023">
    <property type="term" value="F:signaling receptor activity"/>
    <property type="evidence" value="ECO:0007669"/>
    <property type="project" value="TreeGrafter"/>
</dbReference>
<reference evidence="8" key="2">
    <citation type="journal article" date="2024" name="Plant">
        <title>Genomic evolution and insights into agronomic trait innovations of Sesamum species.</title>
        <authorList>
            <person name="Miao H."/>
            <person name="Wang L."/>
            <person name="Qu L."/>
            <person name="Liu H."/>
            <person name="Sun Y."/>
            <person name="Le M."/>
            <person name="Wang Q."/>
            <person name="Wei S."/>
            <person name="Zheng Y."/>
            <person name="Lin W."/>
            <person name="Duan Y."/>
            <person name="Cao H."/>
            <person name="Xiong S."/>
            <person name="Wang X."/>
            <person name="Wei L."/>
            <person name="Li C."/>
            <person name="Ma Q."/>
            <person name="Ju M."/>
            <person name="Zhao R."/>
            <person name="Li G."/>
            <person name="Mu C."/>
            <person name="Tian Q."/>
            <person name="Mei H."/>
            <person name="Zhang T."/>
            <person name="Gao T."/>
            <person name="Zhang H."/>
        </authorList>
    </citation>
    <scope>NUCLEOTIDE SEQUENCE</scope>
    <source>
        <strain evidence="8">G01</strain>
    </source>
</reference>
<reference evidence="8" key="1">
    <citation type="submission" date="2020-06" db="EMBL/GenBank/DDBJ databases">
        <authorList>
            <person name="Li T."/>
            <person name="Hu X."/>
            <person name="Zhang T."/>
            <person name="Song X."/>
            <person name="Zhang H."/>
            <person name="Dai N."/>
            <person name="Sheng W."/>
            <person name="Hou X."/>
            <person name="Wei L."/>
        </authorList>
    </citation>
    <scope>NUCLEOTIDE SEQUENCE</scope>
    <source>
        <strain evidence="8">G01</strain>
        <tissue evidence="8">Leaf</tissue>
    </source>
</reference>
<keyword evidence="6" id="KW-0862">Zinc</keyword>
<comment type="similarity">
    <text evidence="2">Belongs to the ADIPOR family.</text>
</comment>
<protein>
    <submittedName>
        <fullName evidence="8">Heptahelical transmembrane protein 4</fullName>
    </submittedName>
</protein>
<dbReference type="InterPro" id="IPR004254">
    <property type="entry name" value="AdipoR/HlyIII-related"/>
</dbReference>
<sequence>MGQTQGNSALEVSGVGSDETEKLCSSPIQGRGASLWKKVKYQLVEYHSLPAYLKDNEYILRYYRSEWPLKQALLSVFTIHNETLNIWTHLIGFFLFLALTIYTAMMVPNVVDFPRLQNFPDVLRKADLQKLHMELITCLPSLPHMPDMHRLREELKSSFPSMDLLPSMSNWHIVELFSNCLPERISHSNHTDTCVLRSMKEDLANIIAPLLVRPITRWPFFAFLGGAMFCLNSCPYLDILLPPVYYSFMCYPVFCGLYMGFITLLGVGTIAASLIPVFQSPEYRNFRASLFFGMGISGVAPILHKLILFWHQPEALHTTGYEVLMGAFYGIGALVYAMRVPERWMPGKFDLAGHSHQLFHVLVVAGAYTHYRAGLVYLRWRDLQGC</sequence>
<evidence type="ECO:0000256" key="6">
    <source>
        <dbReference type="PIRSR" id="PIRSR604254-1"/>
    </source>
</evidence>
<evidence type="ECO:0000256" key="3">
    <source>
        <dbReference type="ARBA" id="ARBA00022692"/>
    </source>
</evidence>
<comment type="subcellular location">
    <subcellularLocation>
        <location evidence="1">Membrane</location>
        <topology evidence="1">Multi-pass membrane protein</topology>
    </subcellularLocation>
</comment>
<keyword evidence="5 7" id="KW-0472">Membrane</keyword>
<organism evidence="8">
    <name type="scientific">Sesamum angustifolium</name>
    <dbReference type="NCBI Taxonomy" id="2727405"/>
    <lineage>
        <taxon>Eukaryota</taxon>
        <taxon>Viridiplantae</taxon>
        <taxon>Streptophyta</taxon>
        <taxon>Embryophyta</taxon>
        <taxon>Tracheophyta</taxon>
        <taxon>Spermatophyta</taxon>
        <taxon>Magnoliopsida</taxon>
        <taxon>eudicotyledons</taxon>
        <taxon>Gunneridae</taxon>
        <taxon>Pentapetalae</taxon>
        <taxon>asterids</taxon>
        <taxon>lamiids</taxon>
        <taxon>Lamiales</taxon>
        <taxon>Pedaliaceae</taxon>
        <taxon>Sesamum</taxon>
    </lineage>
</organism>
<comment type="caution">
    <text evidence="8">The sequence shown here is derived from an EMBL/GenBank/DDBJ whole genome shotgun (WGS) entry which is preliminary data.</text>
</comment>
<dbReference type="AlphaFoldDB" id="A0AAW2NJ93"/>
<feature type="transmembrane region" description="Helical" evidence="7">
    <location>
        <begin position="251"/>
        <end position="278"/>
    </location>
</feature>
<evidence type="ECO:0000313" key="8">
    <source>
        <dbReference type="EMBL" id="KAL0343477.1"/>
    </source>
</evidence>
<accession>A0AAW2NJ93</accession>
<evidence type="ECO:0000256" key="7">
    <source>
        <dbReference type="SAM" id="Phobius"/>
    </source>
</evidence>
<dbReference type="GO" id="GO:0009744">
    <property type="term" value="P:response to sucrose"/>
    <property type="evidence" value="ECO:0007669"/>
    <property type="project" value="UniProtKB-ARBA"/>
</dbReference>
<dbReference type="PANTHER" id="PTHR20855">
    <property type="entry name" value="ADIPOR/PROGESTIN RECEPTOR-RELATED"/>
    <property type="match status" value="1"/>
</dbReference>
<evidence type="ECO:0000256" key="4">
    <source>
        <dbReference type="ARBA" id="ARBA00022989"/>
    </source>
</evidence>
<evidence type="ECO:0000256" key="2">
    <source>
        <dbReference type="ARBA" id="ARBA00007018"/>
    </source>
</evidence>
<feature type="binding site" evidence="6">
    <location>
        <position position="360"/>
    </location>
    <ligand>
        <name>Zn(2+)</name>
        <dbReference type="ChEBI" id="CHEBI:29105"/>
    </ligand>
</feature>
<dbReference type="EMBL" id="JACGWK010000007">
    <property type="protein sequence ID" value="KAL0343477.1"/>
    <property type="molecule type" value="Genomic_DNA"/>
</dbReference>
<dbReference type="GO" id="GO:0016020">
    <property type="term" value="C:membrane"/>
    <property type="evidence" value="ECO:0007669"/>
    <property type="project" value="UniProtKB-SubCell"/>
</dbReference>
<name>A0AAW2NJ93_9LAMI</name>
<feature type="transmembrane region" description="Helical" evidence="7">
    <location>
        <begin position="86"/>
        <end position="107"/>
    </location>
</feature>
<keyword evidence="3 7" id="KW-0812">Transmembrane</keyword>
<feature type="transmembrane region" description="Helical" evidence="7">
    <location>
        <begin position="290"/>
        <end position="311"/>
    </location>
</feature>
<dbReference type="Pfam" id="PF03006">
    <property type="entry name" value="HlyIII"/>
    <property type="match status" value="2"/>
</dbReference>
<dbReference type="GO" id="GO:0046872">
    <property type="term" value="F:metal ion binding"/>
    <property type="evidence" value="ECO:0007669"/>
    <property type="project" value="UniProtKB-KW"/>
</dbReference>
<feature type="transmembrane region" description="Helical" evidence="7">
    <location>
        <begin position="323"/>
        <end position="340"/>
    </location>
</feature>
<evidence type="ECO:0000256" key="5">
    <source>
        <dbReference type="ARBA" id="ARBA00023136"/>
    </source>
</evidence>
<evidence type="ECO:0000256" key="1">
    <source>
        <dbReference type="ARBA" id="ARBA00004141"/>
    </source>
</evidence>
<keyword evidence="4 7" id="KW-1133">Transmembrane helix</keyword>
<keyword evidence="6" id="KW-0479">Metal-binding</keyword>
<gene>
    <name evidence="8" type="ORF">Sangu_1235100</name>
</gene>
<feature type="transmembrane region" description="Helical" evidence="7">
    <location>
        <begin position="220"/>
        <end position="239"/>
    </location>
</feature>
<dbReference type="GO" id="GO:0009725">
    <property type="term" value="P:response to hormone"/>
    <property type="evidence" value="ECO:0007669"/>
    <property type="project" value="UniProtKB-ARBA"/>
</dbReference>
<feature type="binding site" evidence="6">
    <location>
        <position position="356"/>
    </location>
    <ligand>
        <name>Zn(2+)</name>
        <dbReference type="ChEBI" id="CHEBI:29105"/>
    </ligand>
</feature>
<dbReference type="PANTHER" id="PTHR20855:SF52">
    <property type="entry name" value="ADIPONECTIN RECEPTOR PROTEIN"/>
    <property type="match status" value="1"/>
</dbReference>